<protein>
    <submittedName>
        <fullName evidence="1">Uncharacterized protein</fullName>
    </submittedName>
</protein>
<dbReference type="AlphaFoldDB" id="A0A0E9SWT8"/>
<reference evidence="1" key="2">
    <citation type="journal article" date="2015" name="Fish Shellfish Immunol.">
        <title>Early steps in the European eel (Anguilla anguilla)-Vibrio vulnificus interaction in the gills: Role of the RtxA13 toxin.</title>
        <authorList>
            <person name="Callol A."/>
            <person name="Pajuelo D."/>
            <person name="Ebbesson L."/>
            <person name="Teles M."/>
            <person name="MacKenzie S."/>
            <person name="Amaro C."/>
        </authorList>
    </citation>
    <scope>NUCLEOTIDE SEQUENCE</scope>
</reference>
<evidence type="ECO:0000313" key="1">
    <source>
        <dbReference type="EMBL" id="JAH45008.1"/>
    </source>
</evidence>
<name>A0A0E9SWT8_ANGAN</name>
<sequence>MLFKSPGNREPFSFSLVQVKWLKVKRLF</sequence>
<proteinExistence type="predicted"/>
<dbReference type="EMBL" id="GBXM01063569">
    <property type="protein sequence ID" value="JAH45008.1"/>
    <property type="molecule type" value="Transcribed_RNA"/>
</dbReference>
<accession>A0A0E9SWT8</accession>
<reference evidence="1" key="1">
    <citation type="submission" date="2014-11" db="EMBL/GenBank/DDBJ databases">
        <authorList>
            <person name="Amaro Gonzalez C."/>
        </authorList>
    </citation>
    <scope>NUCLEOTIDE SEQUENCE</scope>
</reference>
<organism evidence="1">
    <name type="scientific">Anguilla anguilla</name>
    <name type="common">European freshwater eel</name>
    <name type="synonym">Muraena anguilla</name>
    <dbReference type="NCBI Taxonomy" id="7936"/>
    <lineage>
        <taxon>Eukaryota</taxon>
        <taxon>Metazoa</taxon>
        <taxon>Chordata</taxon>
        <taxon>Craniata</taxon>
        <taxon>Vertebrata</taxon>
        <taxon>Euteleostomi</taxon>
        <taxon>Actinopterygii</taxon>
        <taxon>Neopterygii</taxon>
        <taxon>Teleostei</taxon>
        <taxon>Anguilliformes</taxon>
        <taxon>Anguillidae</taxon>
        <taxon>Anguilla</taxon>
    </lineage>
</organism>